<evidence type="ECO:0000313" key="3">
    <source>
        <dbReference type="EMBL" id="MFC3614539.1"/>
    </source>
</evidence>
<proteinExistence type="predicted"/>
<evidence type="ECO:0000256" key="1">
    <source>
        <dbReference type="SAM" id="Coils"/>
    </source>
</evidence>
<dbReference type="EMBL" id="JBHRXI010000010">
    <property type="protein sequence ID" value="MFC3614539.1"/>
    <property type="molecule type" value="Genomic_DNA"/>
</dbReference>
<protein>
    <submittedName>
        <fullName evidence="3">Uncharacterized protein</fullName>
    </submittedName>
</protein>
<dbReference type="RefSeq" id="WP_386735795.1">
    <property type="nucleotide sequence ID" value="NZ_JBHRXI010000010.1"/>
</dbReference>
<comment type="caution">
    <text evidence="3">The sequence shown here is derived from an EMBL/GenBank/DDBJ whole genome shotgun (WGS) entry which is preliminary data.</text>
</comment>
<accession>A0ABV7TIJ8</accession>
<keyword evidence="4" id="KW-1185">Reference proteome</keyword>
<evidence type="ECO:0000256" key="2">
    <source>
        <dbReference type="SAM" id="MobiDB-lite"/>
    </source>
</evidence>
<reference evidence="4" key="1">
    <citation type="journal article" date="2019" name="Int. J. Syst. Evol. Microbiol.">
        <title>The Global Catalogue of Microorganisms (GCM) 10K type strain sequencing project: providing services to taxonomists for standard genome sequencing and annotation.</title>
        <authorList>
            <consortium name="The Broad Institute Genomics Platform"/>
            <consortium name="The Broad Institute Genome Sequencing Center for Infectious Disease"/>
            <person name="Wu L."/>
            <person name="Ma J."/>
        </authorList>
    </citation>
    <scope>NUCLEOTIDE SEQUENCE [LARGE SCALE GENOMIC DNA]</scope>
    <source>
        <strain evidence="4">KCTC 42911</strain>
    </source>
</reference>
<feature type="region of interest" description="Disordered" evidence="2">
    <location>
        <begin position="1"/>
        <end position="20"/>
    </location>
</feature>
<feature type="coiled-coil region" evidence="1">
    <location>
        <begin position="68"/>
        <end position="95"/>
    </location>
</feature>
<organism evidence="3 4">
    <name type="scientific">Lutimaribacter marinistellae</name>
    <dbReference type="NCBI Taxonomy" id="1820329"/>
    <lineage>
        <taxon>Bacteria</taxon>
        <taxon>Pseudomonadati</taxon>
        <taxon>Pseudomonadota</taxon>
        <taxon>Alphaproteobacteria</taxon>
        <taxon>Rhodobacterales</taxon>
        <taxon>Roseobacteraceae</taxon>
        <taxon>Lutimaribacter</taxon>
    </lineage>
</organism>
<name>A0ABV7TIJ8_9RHOB</name>
<evidence type="ECO:0000313" key="4">
    <source>
        <dbReference type="Proteomes" id="UP001595629"/>
    </source>
</evidence>
<keyword evidence="1" id="KW-0175">Coiled coil</keyword>
<dbReference type="Proteomes" id="UP001595629">
    <property type="component" value="Unassembled WGS sequence"/>
</dbReference>
<gene>
    <name evidence="3" type="ORF">ACFORG_12265</name>
</gene>
<sequence>MASHNPVQWKLRTGAPQSSGALSIDQIQRLGAAHGFKDGPLLELSRKLTAAQADPLNLSQPELVAPKKDRGAREAQRAMNDLRRAEKAIDKAHEVIDQLRFSNAFANTGMPNPAEHHLARFREGVEAISDFRQYLETMKRINGISYADEPDRRKARDFRKEIVCWTIFTFWTERGLPLKFTTDPIRSERGGDLFDFVNEIVECMTDPPTRISGETLKFDLKRYQDFHENKR</sequence>